<keyword evidence="1" id="KW-0547">Nucleotide-binding</keyword>
<dbReference type="GO" id="GO:0004386">
    <property type="term" value="F:helicase activity"/>
    <property type="evidence" value="ECO:0007669"/>
    <property type="project" value="UniProtKB-KW"/>
</dbReference>
<name>A0A9Q1CEI8_HOLLE</name>
<proteinExistence type="predicted"/>
<comment type="caution">
    <text evidence="1">The sequence shown here is derived from an EMBL/GenBank/DDBJ whole genome shotgun (WGS) entry which is preliminary data.</text>
</comment>
<gene>
    <name evidence="1" type="ORF">HOLleu_10598</name>
</gene>
<keyword evidence="1" id="KW-0347">Helicase</keyword>
<organism evidence="1 2">
    <name type="scientific">Holothuria leucospilota</name>
    <name type="common">Black long sea cucumber</name>
    <name type="synonym">Mertensiothuria leucospilota</name>
    <dbReference type="NCBI Taxonomy" id="206669"/>
    <lineage>
        <taxon>Eukaryota</taxon>
        <taxon>Metazoa</taxon>
        <taxon>Echinodermata</taxon>
        <taxon>Eleutherozoa</taxon>
        <taxon>Echinozoa</taxon>
        <taxon>Holothuroidea</taxon>
        <taxon>Aspidochirotacea</taxon>
        <taxon>Aspidochirotida</taxon>
        <taxon>Holothuriidae</taxon>
        <taxon>Holothuria</taxon>
    </lineage>
</organism>
<evidence type="ECO:0000313" key="2">
    <source>
        <dbReference type="Proteomes" id="UP001152320"/>
    </source>
</evidence>
<accession>A0A9Q1CEI8</accession>
<dbReference type="InterPro" id="IPR027417">
    <property type="entry name" value="P-loop_NTPase"/>
</dbReference>
<keyword evidence="1" id="KW-0378">Hydrolase</keyword>
<dbReference type="EMBL" id="JAIZAY010000004">
    <property type="protein sequence ID" value="KAJ8043491.1"/>
    <property type="molecule type" value="Genomic_DNA"/>
</dbReference>
<dbReference type="OrthoDB" id="416437at2759"/>
<dbReference type="Proteomes" id="UP001152320">
    <property type="component" value="Chromosome 4"/>
</dbReference>
<protein>
    <submittedName>
        <fullName evidence="1">ATP-dependent DNA helicase PIF1</fullName>
    </submittedName>
</protein>
<keyword evidence="2" id="KW-1185">Reference proteome</keyword>
<sequence>MLNTLPSERLIIKAVDVVKDKSGKMKVFSVPPVSAKLALPCEFQIAIGARVMLIVNLDVEDGLENGVTGTIKPIIKGGMPNGQPHTVCILFDDPIAGANARKAHPPPINVEQRCTIVRTHHETFSAGMKHVTRYQYPLKLTWAVTIHKVQGITVDSAVVSFEGVFQVGMAYDEVPKEVFVRGQPTFVRNKATPPNENLNLTVLSVCSDEDEQEFNLLCQIDGDTVAKFSCSRSILENMLPDDYDTEEHDLDEPLHDTIMQLLPAICSVFVSAKKKKKKKIIAVTQKLESLNE</sequence>
<evidence type="ECO:0000313" key="1">
    <source>
        <dbReference type="EMBL" id="KAJ8043491.1"/>
    </source>
</evidence>
<dbReference type="PANTHER" id="PTHR47642">
    <property type="entry name" value="ATP-DEPENDENT DNA HELICASE"/>
    <property type="match status" value="1"/>
</dbReference>
<reference evidence="1" key="1">
    <citation type="submission" date="2021-10" db="EMBL/GenBank/DDBJ databases">
        <title>Tropical sea cucumber genome reveals ecological adaptation and Cuvierian tubules defense mechanism.</title>
        <authorList>
            <person name="Chen T."/>
        </authorList>
    </citation>
    <scope>NUCLEOTIDE SEQUENCE</scope>
    <source>
        <strain evidence="1">Nanhai2018</strain>
        <tissue evidence="1">Muscle</tissue>
    </source>
</reference>
<dbReference type="InterPro" id="IPR051055">
    <property type="entry name" value="PIF1_helicase"/>
</dbReference>
<dbReference type="SUPFAM" id="SSF52540">
    <property type="entry name" value="P-loop containing nucleoside triphosphate hydrolases"/>
    <property type="match status" value="1"/>
</dbReference>
<keyword evidence="1" id="KW-0067">ATP-binding</keyword>
<dbReference type="AlphaFoldDB" id="A0A9Q1CEI8"/>
<dbReference type="PANTHER" id="PTHR47642:SF5">
    <property type="entry name" value="ATP-DEPENDENT DNA HELICASE"/>
    <property type="match status" value="1"/>
</dbReference>